<evidence type="ECO:0000313" key="2">
    <source>
        <dbReference type="Proteomes" id="UP001072034"/>
    </source>
</evidence>
<dbReference type="EMBL" id="JAPTMY010000020">
    <property type="protein sequence ID" value="MCZ0858306.1"/>
    <property type="molecule type" value="Genomic_DNA"/>
</dbReference>
<dbReference type="InterPro" id="IPR024532">
    <property type="entry name" value="DUF3830"/>
</dbReference>
<dbReference type="Gene3D" id="2.40.100.20">
    <property type="match status" value="1"/>
</dbReference>
<dbReference type="RefSeq" id="WP_043560263.1">
    <property type="nucleotide sequence ID" value="NZ_CAJPNG010000016.1"/>
</dbReference>
<evidence type="ECO:0000313" key="1">
    <source>
        <dbReference type="EMBL" id="MCZ0858306.1"/>
    </source>
</evidence>
<reference evidence="1" key="1">
    <citation type="submission" date="2022-10" db="EMBL/GenBank/DDBJ databases">
        <title>Genome sequence of Actinomyces israelii ATCC 10048.</title>
        <authorList>
            <person name="Watt R.M."/>
            <person name="Tong W.M."/>
        </authorList>
    </citation>
    <scope>NUCLEOTIDE SEQUENCE</scope>
    <source>
        <strain evidence="1">ATCC 10048</strain>
    </source>
</reference>
<accession>A0ABT4I9A0</accession>
<dbReference type="Pfam" id="PF12903">
    <property type="entry name" value="DUF3830"/>
    <property type="match status" value="1"/>
</dbReference>
<organism evidence="1 2">
    <name type="scientific">Actinomyces israelii</name>
    <dbReference type="NCBI Taxonomy" id="1659"/>
    <lineage>
        <taxon>Bacteria</taxon>
        <taxon>Bacillati</taxon>
        <taxon>Actinomycetota</taxon>
        <taxon>Actinomycetes</taxon>
        <taxon>Actinomycetales</taxon>
        <taxon>Actinomycetaceae</taxon>
        <taxon>Actinomyces</taxon>
    </lineage>
</organism>
<name>A0ABT4I9A0_9ACTO</name>
<protein>
    <submittedName>
        <fullName evidence="1">DUF3830 family protein</fullName>
    </submittedName>
</protein>
<dbReference type="Proteomes" id="UP001072034">
    <property type="component" value="Unassembled WGS sequence"/>
</dbReference>
<sequence length="136" mass="14689">MLEIKAGGLTFLARYEEETAPATVAAFRKKLLPLDSKIIHVRWSGQAGWIPMGDLDLGIAPENGTCYPHPGELVIYPGGVSETELLMAYGYVNFASKAGQLAGNHFATVVEGAENLPALGERLLWDGAQEITFREA</sequence>
<keyword evidence="2" id="KW-1185">Reference proteome</keyword>
<gene>
    <name evidence="1" type="ORF">OHJ16_09660</name>
</gene>
<comment type="caution">
    <text evidence="1">The sequence shown here is derived from an EMBL/GenBank/DDBJ whole genome shotgun (WGS) entry which is preliminary data.</text>
</comment>
<proteinExistence type="predicted"/>